<gene>
    <name evidence="2" type="ORF">H2201_002183</name>
</gene>
<feature type="compositionally biased region" description="Basic and acidic residues" evidence="1">
    <location>
        <begin position="504"/>
        <end position="514"/>
    </location>
</feature>
<feature type="region of interest" description="Disordered" evidence="1">
    <location>
        <begin position="729"/>
        <end position="865"/>
    </location>
</feature>
<feature type="region of interest" description="Disordered" evidence="1">
    <location>
        <begin position="358"/>
        <end position="606"/>
    </location>
</feature>
<feature type="compositionally biased region" description="Acidic residues" evidence="1">
    <location>
        <begin position="767"/>
        <end position="836"/>
    </location>
</feature>
<reference evidence="2" key="1">
    <citation type="submission" date="2022-10" db="EMBL/GenBank/DDBJ databases">
        <title>Culturing micro-colonial fungi from biological soil crusts in the Mojave desert and describing Neophaeococcomyces mojavensis, and introducing the new genera and species Taxawa tesnikishii.</title>
        <authorList>
            <person name="Kurbessoian T."/>
            <person name="Stajich J.E."/>
        </authorList>
    </citation>
    <scope>NUCLEOTIDE SEQUENCE</scope>
    <source>
        <strain evidence="2">TK_1</strain>
    </source>
</reference>
<feature type="region of interest" description="Disordered" evidence="1">
    <location>
        <begin position="1"/>
        <end position="86"/>
    </location>
</feature>
<feature type="region of interest" description="Disordered" evidence="1">
    <location>
        <begin position="179"/>
        <end position="273"/>
    </location>
</feature>
<feature type="compositionally biased region" description="Acidic residues" evidence="1">
    <location>
        <begin position="395"/>
        <end position="404"/>
    </location>
</feature>
<feature type="compositionally biased region" description="Acidic residues" evidence="1">
    <location>
        <begin position="241"/>
        <end position="263"/>
    </location>
</feature>
<feature type="compositionally biased region" description="Polar residues" evidence="1">
    <location>
        <begin position="743"/>
        <end position="753"/>
    </location>
</feature>
<feature type="non-terminal residue" evidence="2">
    <location>
        <position position="1"/>
    </location>
</feature>
<feature type="compositionally biased region" description="Low complexity" evidence="1">
    <location>
        <begin position="54"/>
        <end position="80"/>
    </location>
</feature>
<feature type="compositionally biased region" description="Polar residues" evidence="1">
    <location>
        <begin position="1"/>
        <end position="21"/>
    </location>
</feature>
<keyword evidence="3" id="KW-1185">Reference proteome</keyword>
<evidence type="ECO:0008006" key="4">
    <source>
        <dbReference type="Google" id="ProtNLM"/>
    </source>
</evidence>
<feature type="compositionally biased region" description="Low complexity" evidence="1">
    <location>
        <begin position="474"/>
        <end position="500"/>
    </location>
</feature>
<feature type="compositionally biased region" description="Basic and acidic residues" evidence="1">
    <location>
        <begin position="538"/>
        <end position="561"/>
    </location>
</feature>
<proteinExistence type="predicted"/>
<dbReference type="Proteomes" id="UP001172684">
    <property type="component" value="Unassembled WGS sequence"/>
</dbReference>
<comment type="caution">
    <text evidence="2">The sequence shown here is derived from an EMBL/GenBank/DDBJ whole genome shotgun (WGS) entry which is preliminary data.</text>
</comment>
<name>A0ABQ9P060_9PEZI</name>
<feature type="compositionally biased region" description="Low complexity" evidence="1">
    <location>
        <begin position="179"/>
        <end position="188"/>
    </location>
</feature>
<organism evidence="2 3">
    <name type="scientific">Coniosporium apollinis</name>
    <dbReference type="NCBI Taxonomy" id="61459"/>
    <lineage>
        <taxon>Eukaryota</taxon>
        <taxon>Fungi</taxon>
        <taxon>Dikarya</taxon>
        <taxon>Ascomycota</taxon>
        <taxon>Pezizomycotina</taxon>
        <taxon>Dothideomycetes</taxon>
        <taxon>Dothideomycetes incertae sedis</taxon>
        <taxon>Coniosporium</taxon>
    </lineage>
</organism>
<sequence>PAATDNSVTTTNTPSVEQTAAGQPGPQATKPVHTQAIPDVQTAQNQPDSDLTPETDAQQTAAQSQAAAESAETAVNASSTVIQPAAQDAGPRIVRITAFGKPIIPQEARIPDLEHSLRLIAKREVRQELSFEPAPNTFNRAGHRKYIKAFKTDPKNFGAIGEAMQMSAAESRNHYYATKSTAASSSYKEPNKAAIEKDKKERAARLEKKEEEKEAEKARPEAEKQARKDARKAAKRKAAEEAGEESRDDSEPESEDESEEVVEEVTVHLPPYELTTEEVETYNKLFPLPTPPPAEVLAELAEAISNLPALPSCESTPEQIETYNRAYNKLFPLPTPPPAKVLAERISSLPALPVVEEEAANSAGASPDTAKAAKSKPKGAGSQVPKKTDSSGNGTDDESEEDSDDNKPPGGSKVRKQKSTKSPPKAAGSPPAPPRSDRSTSTTNADDLYKMPSPRPSRQKAPAASKEASTGNTKPSGGSQSQNKKSSKSPPKADASRAPPGCKPTDKDATKSDDESGDSSNNARPSGGASAGKRKRDVSKSDATESRPTKKTKTTDTKTNDGTKGSKKKSNKTSNTTSKRKDDRFDEIDPSLTQLTEEEEPLTTDWSAAVAGNRILDDGTDQLQKLKVVYIAKKTQKKVRAVYENGTPKDWSDQAVITLINRWRGQRHRRGPQETNRPPRGPWSDEEVALLRRIYTENPGITPSAAHAIFDAESDGPERTQDAIATKWSNLKKKNAANNASSTVTQGSPSNKSGLKLKIRFFKTAAEEQEEAEAEEEEEGEDEEGKEDGEENEVEENEDEEGEEEPTANNETEVDTEAEDDGESEGGTEIETEEASATESESTSGSGKRKRGDTPGDTPSSKRRK</sequence>
<dbReference type="EMBL" id="JAPDRL010000011">
    <property type="protein sequence ID" value="KAJ9667648.1"/>
    <property type="molecule type" value="Genomic_DNA"/>
</dbReference>
<feature type="compositionally biased region" description="Basic and acidic residues" evidence="1">
    <location>
        <begin position="189"/>
        <end position="240"/>
    </location>
</feature>
<evidence type="ECO:0000313" key="2">
    <source>
        <dbReference type="EMBL" id="KAJ9667648.1"/>
    </source>
</evidence>
<feature type="compositionally biased region" description="Low complexity" evidence="1">
    <location>
        <begin position="420"/>
        <end position="429"/>
    </location>
</feature>
<accession>A0ABQ9P060</accession>
<evidence type="ECO:0000313" key="3">
    <source>
        <dbReference type="Proteomes" id="UP001172684"/>
    </source>
</evidence>
<protein>
    <recommendedName>
        <fullName evidence="4">Myb-like domain-containing protein</fullName>
    </recommendedName>
</protein>
<feature type="compositionally biased region" description="Low complexity" evidence="1">
    <location>
        <begin position="837"/>
        <end position="846"/>
    </location>
</feature>
<evidence type="ECO:0000256" key="1">
    <source>
        <dbReference type="SAM" id="MobiDB-lite"/>
    </source>
</evidence>